<evidence type="ECO:0000256" key="1">
    <source>
        <dbReference type="ARBA" id="ARBA00022679"/>
    </source>
</evidence>
<feature type="domain" description="Phospholipid/glycerol acyltransferase" evidence="3">
    <location>
        <begin position="73"/>
        <end position="185"/>
    </location>
</feature>
<accession>A0ABV6ATH7</accession>
<keyword evidence="1" id="KW-0808">Transferase</keyword>
<dbReference type="EMBL" id="JBHLYR010000009">
    <property type="protein sequence ID" value="MFB9990810.1"/>
    <property type="molecule type" value="Genomic_DNA"/>
</dbReference>
<keyword evidence="5" id="KW-1185">Reference proteome</keyword>
<name>A0ABV6ATH7_9DEIO</name>
<dbReference type="SUPFAM" id="SSF69593">
    <property type="entry name" value="Glycerol-3-phosphate (1)-acyltransferase"/>
    <property type="match status" value="1"/>
</dbReference>
<dbReference type="Proteomes" id="UP001589733">
    <property type="component" value="Unassembled WGS sequence"/>
</dbReference>
<dbReference type="CDD" id="cd07989">
    <property type="entry name" value="LPLAT_AGPAT-like"/>
    <property type="match status" value="1"/>
</dbReference>
<organism evidence="4 5">
    <name type="scientific">Deinococcus oregonensis</name>
    <dbReference type="NCBI Taxonomy" id="1805970"/>
    <lineage>
        <taxon>Bacteria</taxon>
        <taxon>Thermotogati</taxon>
        <taxon>Deinococcota</taxon>
        <taxon>Deinococci</taxon>
        <taxon>Deinococcales</taxon>
        <taxon>Deinococcaceae</taxon>
        <taxon>Deinococcus</taxon>
    </lineage>
</organism>
<dbReference type="SMART" id="SM00563">
    <property type="entry name" value="PlsC"/>
    <property type="match status" value="1"/>
</dbReference>
<dbReference type="PANTHER" id="PTHR10434:SF66">
    <property type="entry name" value="PHOSPHOLIPID_GLYCEROL ACYLTRANSFERASE DOMAIN-CONTAINING PROTEIN"/>
    <property type="match status" value="1"/>
</dbReference>
<gene>
    <name evidence="4" type="ORF">ACFFLM_02250</name>
</gene>
<keyword evidence="2 4" id="KW-0012">Acyltransferase</keyword>
<sequence length="285" mass="31922">MSFRPVDLPSWFRFQLSGRRVLRQALREVAALPTAASSPERTAVQAQVGLRLARHLRMQVQVSGLTHIQSEPYLVLALHEGIADVLALLHLPLPLRFVARDEIFRWAGVGKAITTLGHVSITPESGASGYRKMLAAARDVTAQGESLVIFPQGTVLGIETDFQRGAFALARHAGLPILPVVLTGSHRVWDYPFTPTLRYGQSIGLHVLPPITRDEVRTTSPDLLRVQVRRAMKRAALDPELPSPRRYDPERDGYWDGYRFDIDPDFSALHHLMTTHRARRTEARP</sequence>
<proteinExistence type="predicted"/>
<dbReference type="RefSeq" id="WP_380005112.1">
    <property type="nucleotide sequence ID" value="NZ_JBHLYR010000009.1"/>
</dbReference>
<evidence type="ECO:0000313" key="4">
    <source>
        <dbReference type="EMBL" id="MFB9990810.1"/>
    </source>
</evidence>
<dbReference type="PANTHER" id="PTHR10434">
    <property type="entry name" value="1-ACYL-SN-GLYCEROL-3-PHOSPHATE ACYLTRANSFERASE"/>
    <property type="match status" value="1"/>
</dbReference>
<comment type="caution">
    <text evidence="4">The sequence shown here is derived from an EMBL/GenBank/DDBJ whole genome shotgun (WGS) entry which is preliminary data.</text>
</comment>
<evidence type="ECO:0000259" key="3">
    <source>
        <dbReference type="SMART" id="SM00563"/>
    </source>
</evidence>
<evidence type="ECO:0000256" key="2">
    <source>
        <dbReference type="ARBA" id="ARBA00023315"/>
    </source>
</evidence>
<dbReference type="Pfam" id="PF01553">
    <property type="entry name" value="Acyltransferase"/>
    <property type="match status" value="1"/>
</dbReference>
<evidence type="ECO:0000313" key="5">
    <source>
        <dbReference type="Proteomes" id="UP001589733"/>
    </source>
</evidence>
<reference evidence="4 5" key="1">
    <citation type="submission" date="2024-09" db="EMBL/GenBank/DDBJ databases">
        <authorList>
            <person name="Sun Q."/>
            <person name="Mori K."/>
        </authorList>
    </citation>
    <scope>NUCLEOTIDE SEQUENCE [LARGE SCALE GENOMIC DNA]</scope>
    <source>
        <strain evidence="4 5">JCM 13503</strain>
    </source>
</reference>
<protein>
    <submittedName>
        <fullName evidence="4">Lysophospholipid acyltransferase family protein</fullName>
    </submittedName>
</protein>
<dbReference type="InterPro" id="IPR002123">
    <property type="entry name" value="Plipid/glycerol_acylTrfase"/>
</dbReference>
<dbReference type="GO" id="GO:0016746">
    <property type="term" value="F:acyltransferase activity"/>
    <property type="evidence" value="ECO:0007669"/>
    <property type="project" value="UniProtKB-KW"/>
</dbReference>